<protein>
    <submittedName>
        <fullName evidence="2">Uncharacterized protein</fullName>
    </submittedName>
</protein>
<organism evidence="2 3">
    <name type="scientific">Flavobacterium ginsenosidimutans</name>
    <dbReference type="NCBI Taxonomy" id="687844"/>
    <lineage>
        <taxon>Bacteria</taxon>
        <taxon>Pseudomonadati</taxon>
        <taxon>Bacteroidota</taxon>
        <taxon>Flavobacteriia</taxon>
        <taxon>Flavobacteriales</taxon>
        <taxon>Flavobacteriaceae</taxon>
        <taxon>Flavobacterium</taxon>
    </lineage>
</organism>
<evidence type="ECO:0000256" key="1">
    <source>
        <dbReference type="SAM" id="MobiDB-lite"/>
    </source>
</evidence>
<dbReference type="Proteomes" id="UP001447857">
    <property type="component" value="Chromosome"/>
</dbReference>
<proteinExistence type="predicted"/>
<keyword evidence="3" id="KW-1185">Reference proteome</keyword>
<reference evidence="2 3" key="1">
    <citation type="submission" date="2024-02" db="EMBL/GenBank/DDBJ databases">
        <title>complete genome of Flavobacterium ginsenosidimutans Str. YTB16.</title>
        <authorList>
            <person name="Wang Q."/>
        </authorList>
    </citation>
    <scope>NUCLEOTIDE SEQUENCE [LARGE SCALE GENOMIC DNA]</scope>
    <source>
        <strain evidence="2 3">YTB16</strain>
    </source>
</reference>
<feature type="region of interest" description="Disordered" evidence="1">
    <location>
        <begin position="1"/>
        <end position="30"/>
    </location>
</feature>
<name>A0ABZ2Q517_9FLAO</name>
<dbReference type="RefSeq" id="WP_338840065.1">
    <property type="nucleotide sequence ID" value="NZ_CP147988.1"/>
</dbReference>
<dbReference type="EMBL" id="CP147988">
    <property type="protein sequence ID" value="WXK49517.1"/>
    <property type="molecule type" value="Genomic_DNA"/>
</dbReference>
<sequence>MTNRNINKNTEPQLDSMNNQFEITSSNQNDLQNTPYLYGMTLEQYKEGAEIHSRCFGQLEKIMNN</sequence>
<evidence type="ECO:0000313" key="3">
    <source>
        <dbReference type="Proteomes" id="UP001447857"/>
    </source>
</evidence>
<gene>
    <name evidence="2" type="ORF">V6624_21080</name>
</gene>
<accession>A0ABZ2Q517</accession>
<evidence type="ECO:0000313" key="2">
    <source>
        <dbReference type="EMBL" id="WXK49517.1"/>
    </source>
</evidence>